<feature type="compositionally biased region" description="Basic and acidic residues" evidence="3">
    <location>
        <begin position="45"/>
        <end position="107"/>
    </location>
</feature>
<dbReference type="InterPro" id="IPR002068">
    <property type="entry name" value="A-crystallin/Hsp20_dom"/>
</dbReference>
<sequence length="280" mass="31651">MPVVESNEEMKRNMRRIKKEEAGSKKMETDSSSKEADTKQQINVKVDEVKDSASDKKDSIQGKMDESKKVLGKKVDKTKEDVSDKKDEINVKLENVKDKASQKKDELNQGLEDTVDEVENQKQKLEKESEKQGMSPAEKILNDIVTRFRQGSDQINDAIVDRSEESKTSKKDLIKKPLIDVLETNDTIYLVADISGIKKDEIELGISKNSVEITAVFKDGPEIEGAKFAQKERNYGETHRKVMLSTDVKINEAKAKFKDCTLTITLPKKVEDLTKIEIEG</sequence>
<organism evidence="5 6">
    <name type="scientific">Methanobacterium lacus (strain AL-21)</name>
    <dbReference type="NCBI Taxonomy" id="877455"/>
    <lineage>
        <taxon>Archaea</taxon>
        <taxon>Methanobacteriati</taxon>
        <taxon>Methanobacteriota</taxon>
        <taxon>Methanomada group</taxon>
        <taxon>Methanobacteria</taxon>
        <taxon>Methanobacteriales</taxon>
        <taxon>Methanobacteriaceae</taxon>
        <taxon>Methanobacterium</taxon>
    </lineage>
</organism>
<evidence type="ECO:0000259" key="4">
    <source>
        <dbReference type="PROSITE" id="PS01031"/>
    </source>
</evidence>
<dbReference type="InterPro" id="IPR008978">
    <property type="entry name" value="HSP20-like_chaperone"/>
</dbReference>
<feature type="region of interest" description="Disordered" evidence="3">
    <location>
        <begin position="1"/>
        <end position="135"/>
    </location>
</feature>
<evidence type="ECO:0000256" key="1">
    <source>
        <dbReference type="PROSITE-ProRule" id="PRU00285"/>
    </source>
</evidence>
<keyword evidence="5" id="KW-0346">Stress response</keyword>
<evidence type="ECO:0000256" key="2">
    <source>
        <dbReference type="RuleBase" id="RU003616"/>
    </source>
</evidence>
<evidence type="ECO:0000256" key="3">
    <source>
        <dbReference type="SAM" id="MobiDB-lite"/>
    </source>
</evidence>
<dbReference type="CDD" id="cd06464">
    <property type="entry name" value="ACD_sHsps-like"/>
    <property type="match status" value="1"/>
</dbReference>
<accession>F0T717</accession>
<evidence type="ECO:0000313" key="5">
    <source>
        <dbReference type="EMBL" id="ADZ09537.1"/>
    </source>
</evidence>
<keyword evidence="6" id="KW-1185">Reference proteome</keyword>
<dbReference type="Gene3D" id="2.60.40.790">
    <property type="match status" value="1"/>
</dbReference>
<reference evidence="6" key="1">
    <citation type="submission" date="2011-02" db="EMBL/GenBank/DDBJ databases">
        <title>Complete sequence of Methanobacterium sp. AL-21.</title>
        <authorList>
            <consortium name="US DOE Joint Genome Institute"/>
            <person name="Lucas S."/>
            <person name="Copeland A."/>
            <person name="Lapidus A."/>
            <person name="Cheng J.-F."/>
            <person name="Goodwin L."/>
            <person name="Pitluck S."/>
            <person name="Chertkov O."/>
            <person name="Detter J.C."/>
            <person name="Han C."/>
            <person name="Tapia R."/>
            <person name="Land M."/>
            <person name="Hauser L."/>
            <person name="Kyrpides N."/>
            <person name="Ivanova N."/>
            <person name="Mikhailova N."/>
            <person name="Pagani I."/>
            <person name="Cadillo-Quiroz H."/>
            <person name="Imachi H."/>
            <person name="Zinder S."/>
            <person name="Liu W."/>
            <person name="Woyke T."/>
        </authorList>
    </citation>
    <scope>NUCLEOTIDE SEQUENCE [LARGE SCALE GENOMIC DNA]</scope>
    <source>
        <strain evidence="6">AL-21</strain>
    </source>
</reference>
<feature type="compositionally biased region" description="Basic and acidic residues" evidence="3">
    <location>
        <begin position="119"/>
        <end position="131"/>
    </location>
</feature>
<feature type="compositionally biased region" description="Basic and acidic residues" evidence="3">
    <location>
        <begin position="8"/>
        <end position="38"/>
    </location>
</feature>
<dbReference type="Proteomes" id="UP000007490">
    <property type="component" value="Chromosome"/>
</dbReference>
<name>F0T717_METLA</name>
<reference evidence="5 6" key="2">
    <citation type="journal article" date="2014" name="Int. J. Syst. Evol. Microbiol.">
        <title>Methanobacterium paludis sp. nov. and a novel strain of Methanobacterium lacus isolated from northern peatlands.</title>
        <authorList>
            <person name="Cadillo-Quiroz H."/>
            <person name="Brauer S.L."/>
            <person name="Goodson N."/>
            <person name="Yavitt J.B."/>
            <person name="Zinder S.H."/>
        </authorList>
    </citation>
    <scope>NUCLEOTIDE SEQUENCE [LARGE SCALE GENOMIC DNA]</scope>
    <source>
        <strain evidence="5 6">AL-21</strain>
    </source>
</reference>
<dbReference type="KEGG" id="mel:Metbo_1295"/>
<dbReference type="AlphaFoldDB" id="F0T717"/>
<dbReference type="HOGENOM" id="CLU_046737_6_0_2"/>
<dbReference type="GeneID" id="24964547"/>
<comment type="similarity">
    <text evidence="1 2">Belongs to the small heat shock protein (HSP20) family.</text>
</comment>
<dbReference type="Pfam" id="PF00011">
    <property type="entry name" value="HSP20"/>
    <property type="match status" value="1"/>
</dbReference>
<gene>
    <name evidence="5" type="ordered locus">Metbo_1295</name>
</gene>
<evidence type="ECO:0000313" key="6">
    <source>
        <dbReference type="Proteomes" id="UP000007490"/>
    </source>
</evidence>
<dbReference type="RefSeq" id="WP_013644888.1">
    <property type="nucleotide sequence ID" value="NC_015216.1"/>
</dbReference>
<dbReference type="PROSITE" id="PS01031">
    <property type="entry name" value="SHSP"/>
    <property type="match status" value="1"/>
</dbReference>
<dbReference type="STRING" id="877455.Metbo_1295"/>
<protein>
    <submittedName>
        <fullName evidence="5">Heat shock protein Hsp20</fullName>
    </submittedName>
</protein>
<dbReference type="EMBL" id="CP002551">
    <property type="protein sequence ID" value="ADZ09537.1"/>
    <property type="molecule type" value="Genomic_DNA"/>
</dbReference>
<feature type="domain" description="SHSP" evidence="4">
    <location>
        <begin position="169"/>
        <end position="280"/>
    </location>
</feature>
<proteinExistence type="inferred from homology"/>
<dbReference type="eggNOG" id="arCOG01832">
    <property type="taxonomic scope" value="Archaea"/>
</dbReference>
<dbReference type="SUPFAM" id="SSF49764">
    <property type="entry name" value="HSP20-like chaperones"/>
    <property type="match status" value="1"/>
</dbReference>
<dbReference type="OrthoDB" id="26084at2157"/>